<dbReference type="Pfam" id="PF06445">
    <property type="entry name" value="GyrI-like"/>
    <property type="match status" value="1"/>
</dbReference>
<protein>
    <recommendedName>
        <fullName evidence="1">GyrI-like small molecule binding domain-containing protein</fullName>
    </recommendedName>
</protein>
<dbReference type="EMBL" id="BARS01029647">
    <property type="protein sequence ID" value="GAG06893.1"/>
    <property type="molecule type" value="Genomic_DNA"/>
</dbReference>
<organism evidence="2">
    <name type="scientific">marine sediment metagenome</name>
    <dbReference type="NCBI Taxonomy" id="412755"/>
    <lineage>
        <taxon>unclassified sequences</taxon>
        <taxon>metagenomes</taxon>
        <taxon>ecological metagenomes</taxon>
    </lineage>
</organism>
<feature type="domain" description="GyrI-like small molecule binding" evidence="1">
    <location>
        <begin position="24"/>
        <end position="205"/>
    </location>
</feature>
<comment type="caution">
    <text evidence="2">The sequence shown here is derived from an EMBL/GenBank/DDBJ whole genome shotgun (WGS) entry which is preliminary data.</text>
</comment>
<dbReference type="InterPro" id="IPR008319">
    <property type="entry name" value="GyrI-like_CCH_Lin2189-like"/>
</dbReference>
<evidence type="ECO:0000313" key="2">
    <source>
        <dbReference type="EMBL" id="GAG06893.1"/>
    </source>
</evidence>
<name>X0V2X6_9ZZZZ</name>
<gene>
    <name evidence="2" type="ORF">S01H1_46307</name>
</gene>
<reference evidence="2" key="1">
    <citation type="journal article" date="2014" name="Front. Microbiol.">
        <title>High frequency of phylogenetically diverse reductive dehalogenase-homologous genes in deep subseafloor sedimentary metagenomes.</title>
        <authorList>
            <person name="Kawai M."/>
            <person name="Futagami T."/>
            <person name="Toyoda A."/>
            <person name="Takaki Y."/>
            <person name="Nishi S."/>
            <person name="Hori S."/>
            <person name="Arai W."/>
            <person name="Tsubouchi T."/>
            <person name="Morono Y."/>
            <person name="Uchiyama I."/>
            <person name="Ito T."/>
            <person name="Fujiyama A."/>
            <person name="Inagaki F."/>
            <person name="Takami H."/>
        </authorList>
    </citation>
    <scope>NUCLEOTIDE SEQUENCE</scope>
    <source>
        <strain evidence="2">Expedition CK06-06</strain>
    </source>
</reference>
<dbReference type="PIRSF" id="PIRSF031644">
    <property type="entry name" value="UCP031644"/>
    <property type="match status" value="1"/>
</dbReference>
<evidence type="ECO:0000259" key="1">
    <source>
        <dbReference type="Pfam" id="PF06445"/>
    </source>
</evidence>
<dbReference type="InterPro" id="IPR029442">
    <property type="entry name" value="GyrI-like"/>
</dbReference>
<accession>X0V2X6</accession>
<dbReference type="Gene3D" id="3.20.80.10">
    <property type="entry name" value="Regulatory factor, effector binding domain"/>
    <property type="match status" value="1"/>
</dbReference>
<proteinExistence type="predicted"/>
<feature type="non-terminal residue" evidence="2">
    <location>
        <position position="208"/>
    </location>
</feature>
<dbReference type="InterPro" id="IPR011256">
    <property type="entry name" value="Reg_factor_effector_dom_sf"/>
</dbReference>
<sequence>MKIIPAKIDFKKTQKELYQPKAKEVVIVEVPEMQFLMIDGMGSPGDSKEYQDALATIYPVAFKTKFLSKAKGKDYVVPPLEGLWWADDMNDFRSGNREKWKWTMMIMQPEWITKELIKEAIEITRKNKPELSELLTKLRIENYNEGKTAQIMHLGPFSEEGPTIDKVHNFIEKQNGKFDGFSQKHHEIYLSDLRRAKPENMKTVIRQP</sequence>
<dbReference type="AlphaFoldDB" id="X0V2X6"/>